<dbReference type="OrthoDB" id="1900518at2"/>
<keyword evidence="2" id="KW-1185">Reference proteome</keyword>
<dbReference type="RefSeq" id="WP_072988666.1">
    <property type="nucleotide sequence ID" value="NZ_FQZB01000011.1"/>
</dbReference>
<dbReference type="AlphaFoldDB" id="A0A1M6MRM7"/>
<reference evidence="1 2" key="1">
    <citation type="submission" date="2016-11" db="EMBL/GenBank/DDBJ databases">
        <authorList>
            <person name="Jaros S."/>
            <person name="Januszkiewicz K."/>
            <person name="Wedrychowicz H."/>
        </authorList>
    </citation>
    <scope>NUCLEOTIDE SEQUENCE [LARGE SCALE GENOMIC DNA]</scope>
    <source>
        <strain evidence="1 2">DSM 21758</strain>
    </source>
</reference>
<accession>A0A1M6MRM7</accession>
<organism evidence="1 2">
    <name type="scientific">Clostridium cavendishii DSM 21758</name>
    <dbReference type="NCBI Taxonomy" id="1121302"/>
    <lineage>
        <taxon>Bacteria</taxon>
        <taxon>Bacillati</taxon>
        <taxon>Bacillota</taxon>
        <taxon>Clostridia</taxon>
        <taxon>Eubacteriales</taxon>
        <taxon>Clostridiaceae</taxon>
        <taxon>Clostridium</taxon>
    </lineage>
</organism>
<protein>
    <submittedName>
        <fullName evidence="1">Uncharacterized protein</fullName>
    </submittedName>
</protein>
<name>A0A1M6MRM7_9CLOT</name>
<dbReference type="EMBL" id="FQZB01000011">
    <property type="protein sequence ID" value="SHJ86158.1"/>
    <property type="molecule type" value="Genomic_DNA"/>
</dbReference>
<sequence length="146" mass="17174">MKYTHKDLEFEKFVHIFNTEGKRAAKQFVSSMSNINYDYFVKLLKQYKGYVYNRNFKRYELPSNAESPFIGIDDLFNKEKDDATKLVASIPEKIYYKDPADSLTIDILQDRLMELSKYIKISQSSKTIEINLGRLRESGYDVNVQN</sequence>
<gene>
    <name evidence="1" type="ORF">SAMN02745163_02739</name>
</gene>
<evidence type="ECO:0000313" key="2">
    <source>
        <dbReference type="Proteomes" id="UP000184310"/>
    </source>
</evidence>
<proteinExistence type="predicted"/>
<evidence type="ECO:0000313" key="1">
    <source>
        <dbReference type="EMBL" id="SHJ86158.1"/>
    </source>
</evidence>
<dbReference type="Proteomes" id="UP000184310">
    <property type="component" value="Unassembled WGS sequence"/>
</dbReference>